<dbReference type="SUPFAM" id="SSF51735">
    <property type="entry name" value="NAD(P)-binding Rossmann-fold domains"/>
    <property type="match status" value="1"/>
</dbReference>
<keyword evidence="4" id="KW-1185">Reference proteome</keyword>
<proteinExistence type="inferred from homology"/>
<dbReference type="InterPro" id="IPR020904">
    <property type="entry name" value="Sc_DH/Rdtase_CS"/>
</dbReference>
<evidence type="ECO:0000256" key="1">
    <source>
        <dbReference type="ARBA" id="ARBA00006484"/>
    </source>
</evidence>
<comment type="similarity">
    <text evidence="1">Belongs to the short-chain dehydrogenases/reductases (SDR) family.</text>
</comment>
<accession>A0A2G5K7V0</accession>
<dbReference type="AlphaFoldDB" id="A0A2G5K7V0"/>
<dbReference type="OrthoDB" id="335726at2"/>
<protein>
    <submittedName>
        <fullName evidence="3">Short-chain dehydrogenase</fullName>
    </submittedName>
</protein>
<dbReference type="PANTHER" id="PTHR44196:SF1">
    <property type="entry name" value="DEHYDROGENASE_REDUCTASE SDR FAMILY MEMBER 7B"/>
    <property type="match status" value="1"/>
</dbReference>
<name>A0A2G5K7V0_9RHOB</name>
<sequence length="241" mass="26489">MNDLNNKTYWLIGASEGLGRELAKRLDRDGATLILSARNADRLNSLAAELRNARSLPLDVTDNVAVTQAGKDVGAIDGVIYNVGTYEPMRTTKWDTRAILKMVDVNFAGAIRALGCVIPQFTKNGKGDITLIGSLAGYHGLPASIGYGASKSAMISLAETMRHDLKNTGIVVRVVNPGFIKTRLTKKNEFKMPMLMSAEQAALHVHKAMKSNRFRTDFPAPFSWLIRLLPYLPDILIYRGK</sequence>
<dbReference type="PANTHER" id="PTHR44196">
    <property type="entry name" value="DEHYDROGENASE/REDUCTASE SDR FAMILY MEMBER 7B"/>
    <property type="match status" value="1"/>
</dbReference>
<dbReference type="GO" id="GO:0016020">
    <property type="term" value="C:membrane"/>
    <property type="evidence" value="ECO:0007669"/>
    <property type="project" value="TreeGrafter"/>
</dbReference>
<organism evidence="3 4">
    <name type="scientific">Paramylibacter kogurei</name>
    <dbReference type="NCBI Taxonomy" id="1889778"/>
    <lineage>
        <taxon>Bacteria</taxon>
        <taxon>Pseudomonadati</taxon>
        <taxon>Pseudomonadota</taxon>
        <taxon>Alphaproteobacteria</taxon>
        <taxon>Rhodobacterales</taxon>
        <taxon>Paracoccaceae</taxon>
        <taxon>Paramylibacter</taxon>
    </lineage>
</organism>
<dbReference type="InterPro" id="IPR002347">
    <property type="entry name" value="SDR_fam"/>
</dbReference>
<dbReference type="EMBL" id="MDGM01000009">
    <property type="protein sequence ID" value="PIB25611.1"/>
    <property type="molecule type" value="Genomic_DNA"/>
</dbReference>
<reference evidence="3 4" key="1">
    <citation type="submission" date="2016-08" db="EMBL/GenBank/DDBJ databases">
        <title>Draft genome of Amylibacter sp. strain 4G11.</title>
        <authorList>
            <person name="Wong S.-K."/>
            <person name="Hamasaki K."/>
            <person name="Yoshizawa S."/>
        </authorList>
    </citation>
    <scope>NUCLEOTIDE SEQUENCE [LARGE SCALE GENOMIC DNA]</scope>
    <source>
        <strain evidence="3 4">4G11</strain>
    </source>
</reference>
<evidence type="ECO:0000313" key="4">
    <source>
        <dbReference type="Proteomes" id="UP000231516"/>
    </source>
</evidence>
<dbReference type="Gene3D" id="3.40.50.720">
    <property type="entry name" value="NAD(P)-binding Rossmann-like Domain"/>
    <property type="match status" value="1"/>
</dbReference>
<gene>
    <name evidence="3" type="ORF">BFP76_00255</name>
</gene>
<dbReference type="InterPro" id="IPR036291">
    <property type="entry name" value="NAD(P)-bd_dom_sf"/>
</dbReference>
<comment type="caution">
    <text evidence="3">The sequence shown here is derived from an EMBL/GenBank/DDBJ whole genome shotgun (WGS) entry which is preliminary data.</text>
</comment>
<dbReference type="RefSeq" id="WP_099591992.1">
    <property type="nucleotide sequence ID" value="NZ_MDGM01000009.1"/>
</dbReference>
<evidence type="ECO:0000256" key="2">
    <source>
        <dbReference type="ARBA" id="ARBA00023002"/>
    </source>
</evidence>
<dbReference type="GO" id="GO:0016491">
    <property type="term" value="F:oxidoreductase activity"/>
    <property type="evidence" value="ECO:0007669"/>
    <property type="project" value="UniProtKB-KW"/>
</dbReference>
<dbReference type="PRINTS" id="PR00081">
    <property type="entry name" value="GDHRDH"/>
</dbReference>
<dbReference type="Proteomes" id="UP000231516">
    <property type="component" value="Unassembled WGS sequence"/>
</dbReference>
<dbReference type="PROSITE" id="PS00061">
    <property type="entry name" value="ADH_SHORT"/>
    <property type="match status" value="1"/>
</dbReference>
<evidence type="ECO:0000313" key="3">
    <source>
        <dbReference type="EMBL" id="PIB25611.1"/>
    </source>
</evidence>
<keyword evidence="2" id="KW-0560">Oxidoreductase</keyword>
<dbReference type="Pfam" id="PF00106">
    <property type="entry name" value="adh_short"/>
    <property type="match status" value="1"/>
</dbReference>